<keyword evidence="2" id="KW-1185">Reference proteome</keyword>
<proteinExistence type="predicted"/>
<gene>
    <name evidence="1" type="ORF">ALC57_05998</name>
</gene>
<name>A0A151J9G4_9HYME</name>
<dbReference type="Proteomes" id="UP000078492">
    <property type="component" value="Unassembled WGS sequence"/>
</dbReference>
<sequence length="95" mass="10548">MNAGNTKTSLHESPAILLSASRRLPLYPKPSARFRGLHNLLFPSNLPNPVVPSSDWSSMPDCGSSEMTNCLAKQNEMQNFENTWIKVSVCPDYIP</sequence>
<evidence type="ECO:0000313" key="1">
    <source>
        <dbReference type="EMBL" id="KYN21622.1"/>
    </source>
</evidence>
<protein>
    <submittedName>
        <fullName evidence="1">Uncharacterized protein</fullName>
    </submittedName>
</protein>
<dbReference type="EMBL" id="KQ979425">
    <property type="protein sequence ID" value="KYN21622.1"/>
    <property type="molecule type" value="Genomic_DNA"/>
</dbReference>
<reference evidence="1 2" key="1">
    <citation type="submission" date="2015-09" db="EMBL/GenBank/DDBJ databases">
        <title>Trachymyrmex cornetzi WGS genome.</title>
        <authorList>
            <person name="Nygaard S."/>
            <person name="Hu H."/>
            <person name="Boomsma J."/>
            <person name="Zhang G."/>
        </authorList>
    </citation>
    <scope>NUCLEOTIDE SEQUENCE [LARGE SCALE GENOMIC DNA]</scope>
    <source>
        <strain evidence="1">Tcor2-1</strain>
        <tissue evidence="1">Whole body</tissue>
    </source>
</reference>
<organism evidence="1 2">
    <name type="scientific">Trachymyrmex cornetzi</name>
    <dbReference type="NCBI Taxonomy" id="471704"/>
    <lineage>
        <taxon>Eukaryota</taxon>
        <taxon>Metazoa</taxon>
        <taxon>Ecdysozoa</taxon>
        <taxon>Arthropoda</taxon>
        <taxon>Hexapoda</taxon>
        <taxon>Insecta</taxon>
        <taxon>Pterygota</taxon>
        <taxon>Neoptera</taxon>
        <taxon>Endopterygota</taxon>
        <taxon>Hymenoptera</taxon>
        <taxon>Apocrita</taxon>
        <taxon>Aculeata</taxon>
        <taxon>Formicoidea</taxon>
        <taxon>Formicidae</taxon>
        <taxon>Myrmicinae</taxon>
        <taxon>Trachymyrmex</taxon>
    </lineage>
</organism>
<accession>A0A151J9G4</accession>
<evidence type="ECO:0000313" key="2">
    <source>
        <dbReference type="Proteomes" id="UP000078492"/>
    </source>
</evidence>
<dbReference type="AlphaFoldDB" id="A0A151J9G4"/>